<proteinExistence type="predicted"/>
<name>B4GF64_DROPE</name>
<dbReference type="AlphaFoldDB" id="B4GF64"/>
<feature type="domain" description="RanBP2-type" evidence="5">
    <location>
        <begin position="167"/>
        <end position="194"/>
    </location>
</feature>
<dbReference type="PROSITE" id="PS01358">
    <property type="entry name" value="ZF_RANBP2_1"/>
    <property type="match status" value="1"/>
</dbReference>
<dbReference type="PhylomeDB" id="B4GF64"/>
<dbReference type="GO" id="GO:0006511">
    <property type="term" value="P:ubiquitin-dependent protein catabolic process"/>
    <property type="evidence" value="ECO:0007669"/>
    <property type="project" value="EnsemblMetazoa"/>
</dbReference>
<dbReference type="SUPFAM" id="SSF90209">
    <property type="entry name" value="Ran binding protein zinc finger-like"/>
    <property type="match status" value="1"/>
</dbReference>
<dbReference type="PROSITE" id="PS50199">
    <property type="entry name" value="ZF_RANBP2_2"/>
    <property type="match status" value="1"/>
</dbReference>
<dbReference type="GO" id="GO:0008270">
    <property type="term" value="F:zinc ion binding"/>
    <property type="evidence" value="ECO:0007669"/>
    <property type="project" value="UniProtKB-KW"/>
</dbReference>
<keyword evidence="2 4" id="KW-0863">Zinc-finger</keyword>
<organism evidence="7">
    <name type="scientific">Drosophila persimilis</name>
    <name type="common">Fruit fly</name>
    <dbReference type="NCBI Taxonomy" id="7234"/>
    <lineage>
        <taxon>Eukaryota</taxon>
        <taxon>Metazoa</taxon>
        <taxon>Ecdysozoa</taxon>
        <taxon>Arthropoda</taxon>
        <taxon>Hexapoda</taxon>
        <taxon>Insecta</taxon>
        <taxon>Pterygota</taxon>
        <taxon>Neoptera</taxon>
        <taxon>Endopterygota</taxon>
        <taxon>Diptera</taxon>
        <taxon>Brachycera</taxon>
        <taxon>Muscomorpha</taxon>
        <taxon>Ephydroidea</taxon>
        <taxon>Drosophilidae</taxon>
        <taxon>Drosophila</taxon>
        <taxon>Sophophora</taxon>
    </lineage>
</organism>
<evidence type="ECO:0000313" key="6">
    <source>
        <dbReference type="EMBL" id="EDW34249.1"/>
    </source>
</evidence>
<dbReference type="OMA" id="DFAMCEM"/>
<dbReference type="GO" id="GO:0005634">
    <property type="term" value="C:nucleus"/>
    <property type="evidence" value="ECO:0007669"/>
    <property type="project" value="TreeGrafter"/>
</dbReference>
<dbReference type="Gene3D" id="2.30.30.380">
    <property type="entry name" value="Zn-finger domain of Sec23/24"/>
    <property type="match status" value="1"/>
</dbReference>
<dbReference type="GO" id="GO:0071795">
    <property type="term" value="F:K11-linked polyubiquitin modification-dependent protein binding"/>
    <property type="evidence" value="ECO:0007669"/>
    <property type="project" value="EnsemblMetazoa"/>
</dbReference>
<dbReference type="STRING" id="7234.B4GF64"/>
<dbReference type="SMR" id="B4GF64"/>
<dbReference type="SMART" id="SM00547">
    <property type="entry name" value="ZnF_RBZ"/>
    <property type="match status" value="1"/>
</dbReference>
<dbReference type="InterPro" id="IPR036443">
    <property type="entry name" value="Znf_RanBP2_sf"/>
</dbReference>
<keyword evidence="3" id="KW-0862">Zinc</keyword>
<dbReference type="InterPro" id="IPR001876">
    <property type="entry name" value="Znf_RanBP2"/>
</dbReference>
<dbReference type="GO" id="GO:0098586">
    <property type="term" value="P:cellular response to virus"/>
    <property type="evidence" value="ECO:0007669"/>
    <property type="project" value="EnsemblMetazoa"/>
</dbReference>
<gene>
    <name evidence="6" type="primary">Dper\GL21677</name>
    <name evidence="6" type="ORF">Dper_GL21677</name>
</gene>
<dbReference type="OrthoDB" id="10251089at2759"/>
<dbReference type="GO" id="GO:0043130">
    <property type="term" value="F:ubiquitin binding"/>
    <property type="evidence" value="ECO:0007669"/>
    <property type="project" value="TreeGrafter"/>
</dbReference>
<dbReference type="InterPro" id="IPR016563">
    <property type="entry name" value="Npl4"/>
</dbReference>
<keyword evidence="1" id="KW-0479">Metal-binding</keyword>
<dbReference type="eggNOG" id="KOG2834">
    <property type="taxonomic scope" value="Eukaryota"/>
</dbReference>
<dbReference type="PANTHER" id="PTHR12710">
    <property type="entry name" value="NUCLEAR PROTEIN LOCALIZATION 4"/>
    <property type="match status" value="1"/>
</dbReference>
<evidence type="ECO:0000256" key="2">
    <source>
        <dbReference type="ARBA" id="ARBA00022771"/>
    </source>
</evidence>
<accession>B4GF64</accession>
<evidence type="ECO:0000256" key="4">
    <source>
        <dbReference type="PROSITE-ProRule" id="PRU00322"/>
    </source>
</evidence>
<evidence type="ECO:0000313" key="7">
    <source>
        <dbReference type="Proteomes" id="UP000008744"/>
    </source>
</evidence>
<evidence type="ECO:0000259" key="5">
    <source>
        <dbReference type="PROSITE" id="PS50199"/>
    </source>
</evidence>
<dbReference type="Proteomes" id="UP000008744">
    <property type="component" value="Unassembled WGS sequence"/>
</dbReference>
<dbReference type="PANTHER" id="PTHR12710:SF0">
    <property type="entry name" value="NUCLEAR PROTEIN LOCALIZATION PROTEIN 4 HOMOLOG"/>
    <property type="match status" value="1"/>
</dbReference>
<keyword evidence="7" id="KW-1185">Reference proteome</keyword>
<reference evidence="6 7" key="1">
    <citation type="journal article" date="2007" name="Nature">
        <title>Evolution of genes and genomes on the Drosophila phylogeny.</title>
        <authorList>
            <consortium name="Drosophila 12 Genomes Consortium"/>
            <person name="Clark A.G."/>
            <person name="Eisen M.B."/>
            <person name="Smith D.R."/>
            <person name="Bergman C.M."/>
            <person name="Oliver B."/>
            <person name="Markow T.A."/>
            <person name="Kaufman T.C."/>
            <person name="Kellis M."/>
            <person name="Gelbart W."/>
            <person name="Iyer V.N."/>
            <person name="Pollard D.A."/>
            <person name="Sackton T.B."/>
            <person name="Larracuente A.M."/>
            <person name="Singh N.D."/>
            <person name="Abad J.P."/>
            <person name="Abt D.N."/>
            <person name="Adryan B."/>
            <person name="Aguade M."/>
            <person name="Akashi H."/>
            <person name="Anderson W.W."/>
            <person name="Aquadro C.F."/>
            <person name="Ardell D.H."/>
            <person name="Arguello R."/>
            <person name="Artieri C.G."/>
            <person name="Barbash D.A."/>
            <person name="Barker D."/>
            <person name="Barsanti P."/>
            <person name="Batterham P."/>
            <person name="Batzoglou S."/>
            <person name="Begun D."/>
            <person name="Bhutkar A."/>
            <person name="Blanco E."/>
            <person name="Bosak S.A."/>
            <person name="Bradley R.K."/>
            <person name="Brand A.D."/>
            <person name="Brent M.R."/>
            <person name="Brooks A.N."/>
            <person name="Brown R.H."/>
            <person name="Butlin R.K."/>
            <person name="Caggese C."/>
            <person name="Calvi B.R."/>
            <person name="Bernardo de Carvalho A."/>
            <person name="Caspi A."/>
            <person name="Castrezana S."/>
            <person name="Celniker S.E."/>
            <person name="Chang J.L."/>
            <person name="Chapple C."/>
            <person name="Chatterji S."/>
            <person name="Chinwalla A."/>
            <person name="Civetta A."/>
            <person name="Clifton S.W."/>
            <person name="Comeron J.M."/>
            <person name="Costello J.C."/>
            <person name="Coyne J.A."/>
            <person name="Daub J."/>
            <person name="David R.G."/>
            <person name="Delcher A.L."/>
            <person name="Delehaunty K."/>
            <person name="Do C.B."/>
            <person name="Ebling H."/>
            <person name="Edwards K."/>
            <person name="Eickbush T."/>
            <person name="Evans J.D."/>
            <person name="Filipski A."/>
            <person name="Findeiss S."/>
            <person name="Freyhult E."/>
            <person name="Fulton L."/>
            <person name="Fulton R."/>
            <person name="Garcia A.C."/>
            <person name="Gardiner A."/>
            <person name="Garfield D.A."/>
            <person name="Garvin B.E."/>
            <person name="Gibson G."/>
            <person name="Gilbert D."/>
            <person name="Gnerre S."/>
            <person name="Godfrey J."/>
            <person name="Good R."/>
            <person name="Gotea V."/>
            <person name="Gravely B."/>
            <person name="Greenberg A.J."/>
            <person name="Griffiths-Jones S."/>
            <person name="Gross S."/>
            <person name="Guigo R."/>
            <person name="Gustafson E.A."/>
            <person name="Haerty W."/>
            <person name="Hahn M.W."/>
            <person name="Halligan D.L."/>
            <person name="Halpern A.L."/>
            <person name="Halter G.M."/>
            <person name="Han M.V."/>
            <person name="Heger A."/>
            <person name="Hillier L."/>
            <person name="Hinrichs A.S."/>
            <person name="Holmes I."/>
            <person name="Hoskins R.A."/>
            <person name="Hubisz M.J."/>
            <person name="Hultmark D."/>
            <person name="Huntley M.A."/>
            <person name="Jaffe D.B."/>
            <person name="Jagadeeshan S."/>
            <person name="Jeck W.R."/>
            <person name="Johnson J."/>
            <person name="Jones C.D."/>
            <person name="Jordan W.C."/>
            <person name="Karpen G.H."/>
            <person name="Kataoka E."/>
            <person name="Keightley P.D."/>
            <person name="Kheradpour P."/>
            <person name="Kirkness E.F."/>
            <person name="Koerich L.B."/>
            <person name="Kristiansen K."/>
            <person name="Kudrna D."/>
            <person name="Kulathinal R.J."/>
            <person name="Kumar S."/>
            <person name="Kwok R."/>
            <person name="Lander E."/>
            <person name="Langley C.H."/>
            <person name="Lapoint R."/>
            <person name="Lazzaro B.P."/>
            <person name="Lee S.J."/>
            <person name="Levesque L."/>
            <person name="Li R."/>
            <person name="Lin C.F."/>
            <person name="Lin M.F."/>
            <person name="Lindblad-Toh K."/>
            <person name="Llopart A."/>
            <person name="Long M."/>
            <person name="Low L."/>
            <person name="Lozovsky E."/>
            <person name="Lu J."/>
            <person name="Luo M."/>
            <person name="Machado C.A."/>
            <person name="Makalowski W."/>
            <person name="Marzo M."/>
            <person name="Matsuda M."/>
            <person name="Matzkin L."/>
            <person name="McAllister B."/>
            <person name="McBride C.S."/>
            <person name="McKernan B."/>
            <person name="McKernan K."/>
            <person name="Mendez-Lago M."/>
            <person name="Minx P."/>
            <person name="Mollenhauer M.U."/>
            <person name="Montooth K."/>
            <person name="Mount S.M."/>
            <person name="Mu X."/>
            <person name="Myers E."/>
            <person name="Negre B."/>
            <person name="Newfeld S."/>
            <person name="Nielsen R."/>
            <person name="Noor M.A."/>
            <person name="O'Grady P."/>
            <person name="Pachter L."/>
            <person name="Papaceit M."/>
            <person name="Parisi M.J."/>
            <person name="Parisi M."/>
            <person name="Parts L."/>
            <person name="Pedersen J.S."/>
            <person name="Pesole G."/>
            <person name="Phillippy A.M."/>
            <person name="Ponting C.P."/>
            <person name="Pop M."/>
            <person name="Porcelli D."/>
            <person name="Powell J.R."/>
            <person name="Prohaska S."/>
            <person name="Pruitt K."/>
            <person name="Puig M."/>
            <person name="Quesneville H."/>
            <person name="Ram K.R."/>
            <person name="Rand D."/>
            <person name="Rasmussen M.D."/>
            <person name="Reed L.K."/>
            <person name="Reenan R."/>
            <person name="Reily A."/>
            <person name="Remington K.A."/>
            <person name="Rieger T.T."/>
            <person name="Ritchie M.G."/>
            <person name="Robin C."/>
            <person name="Rogers Y.H."/>
            <person name="Rohde C."/>
            <person name="Rozas J."/>
            <person name="Rubenfield M.J."/>
            <person name="Ruiz A."/>
            <person name="Russo S."/>
            <person name="Salzberg S.L."/>
            <person name="Sanchez-Gracia A."/>
            <person name="Saranga D.J."/>
            <person name="Sato H."/>
            <person name="Schaeffer S.W."/>
            <person name="Schatz M.C."/>
            <person name="Schlenke T."/>
            <person name="Schwartz R."/>
            <person name="Segarra C."/>
            <person name="Singh R.S."/>
            <person name="Sirot L."/>
            <person name="Sirota M."/>
            <person name="Sisneros N.B."/>
            <person name="Smith C.D."/>
            <person name="Smith T.F."/>
            <person name="Spieth J."/>
            <person name="Stage D.E."/>
            <person name="Stark A."/>
            <person name="Stephan W."/>
            <person name="Strausberg R.L."/>
            <person name="Strempel S."/>
            <person name="Sturgill D."/>
            <person name="Sutton G."/>
            <person name="Sutton G.G."/>
            <person name="Tao W."/>
            <person name="Teichmann S."/>
            <person name="Tobari Y.N."/>
            <person name="Tomimura Y."/>
            <person name="Tsolas J.M."/>
            <person name="Valente V.L."/>
            <person name="Venter E."/>
            <person name="Venter J.C."/>
            <person name="Vicario S."/>
            <person name="Vieira F.G."/>
            <person name="Vilella A.J."/>
            <person name="Villasante A."/>
            <person name="Walenz B."/>
            <person name="Wang J."/>
            <person name="Wasserman M."/>
            <person name="Watts T."/>
            <person name="Wilson D."/>
            <person name="Wilson R.K."/>
            <person name="Wing R.A."/>
            <person name="Wolfner M.F."/>
            <person name="Wong A."/>
            <person name="Wong G.K."/>
            <person name="Wu C.I."/>
            <person name="Wu G."/>
            <person name="Yamamoto D."/>
            <person name="Yang H.P."/>
            <person name="Yang S.P."/>
            <person name="Yorke J.A."/>
            <person name="Yoshida K."/>
            <person name="Zdobnov E."/>
            <person name="Zhang P."/>
            <person name="Zhang Y."/>
            <person name="Zimin A.V."/>
            <person name="Baldwin J."/>
            <person name="Abdouelleil A."/>
            <person name="Abdulkadir J."/>
            <person name="Abebe A."/>
            <person name="Abera B."/>
            <person name="Abreu J."/>
            <person name="Acer S.C."/>
            <person name="Aftuck L."/>
            <person name="Alexander A."/>
            <person name="An P."/>
            <person name="Anderson E."/>
            <person name="Anderson S."/>
            <person name="Arachi H."/>
            <person name="Azer M."/>
            <person name="Bachantsang P."/>
            <person name="Barry A."/>
            <person name="Bayul T."/>
            <person name="Berlin A."/>
            <person name="Bessette D."/>
            <person name="Bloom T."/>
            <person name="Blye J."/>
            <person name="Boguslavskiy L."/>
            <person name="Bonnet C."/>
            <person name="Boukhgalter B."/>
            <person name="Bourzgui I."/>
            <person name="Brown A."/>
            <person name="Cahill P."/>
            <person name="Channer S."/>
            <person name="Cheshatsang Y."/>
            <person name="Chuda L."/>
            <person name="Citroen M."/>
            <person name="Collymore A."/>
            <person name="Cooke P."/>
            <person name="Costello M."/>
            <person name="D'Aco K."/>
            <person name="Daza R."/>
            <person name="De Haan G."/>
            <person name="DeGray S."/>
            <person name="DeMaso C."/>
            <person name="Dhargay N."/>
            <person name="Dooley K."/>
            <person name="Dooley E."/>
            <person name="Doricent M."/>
            <person name="Dorje P."/>
            <person name="Dorjee K."/>
            <person name="Dupes A."/>
            <person name="Elong R."/>
            <person name="Falk J."/>
            <person name="Farina A."/>
            <person name="Faro S."/>
            <person name="Ferguson D."/>
            <person name="Fisher S."/>
            <person name="Foley C.D."/>
            <person name="Franke A."/>
            <person name="Friedrich D."/>
            <person name="Gadbois L."/>
            <person name="Gearin G."/>
            <person name="Gearin C.R."/>
            <person name="Giannoukos G."/>
            <person name="Goode T."/>
            <person name="Graham J."/>
            <person name="Grandbois E."/>
            <person name="Grewal S."/>
            <person name="Gyaltsen K."/>
            <person name="Hafez N."/>
            <person name="Hagos B."/>
            <person name="Hall J."/>
            <person name="Henson C."/>
            <person name="Hollinger A."/>
            <person name="Honan T."/>
            <person name="Huard M.D."/>
            <person name="Hughes L."/>
            <person name="Hurhula B."/>
            <person name="Husby M.E."/>
            <person name="Kamat A."/>
            <person name="Kanga B."/>
            <person name="Kashin S."/>
            <person name="Khazanovich D."/>
            <person name="Kisner P."/>
            <person name="Lance K."/>
            <person name="Lara M."/>
            <person name="Lee W."/>
            <person name="Lennon N."/>
            <person name="Letendre F."/>
            <person name="LeVine R."/>
            <person name="Lipovsky A."/>
            <person name="Liu X."/>
            <person name="Liu J."/>
            <person name="Liu S."/>
            <person name="Lokyitsang T."/>
            <person name="Lokyitsang Y."/>
            <person name="Lubonja R."/>
            <person name="Lui A."/>
            <person name="MacDonald P."/>
            <person name="Magnisalis V."/>
            <person name="Maru K."/>
            <person name="Matthews C."/>
            <person name="McCusker W."/>
            <person name="McDonough S."/>
            <person name="Mehta T."/>
            <person name="Meldrim J."/>
            <person name="Meneus L."/>
            <person name="Mihai O."/>
            <person name="Mihalev A."/>
            <person name="Mihova T."/>
            <person name="Mittelman R."/>
            <person name="Mlenga V."/>
            <person name="Montmayeur A."/>
            <person name="Mulrain L."/>
            <person name="Navidi A."/>
            <person name="Naylor J."/>
            <person name="Negash T."/>
            <person name="Nguyen T."/>
            <person name="Nguyen N."/>
            <person name="Nicol R."/>
            <person name="Norbu C."/>
            <person name="Norbu N."/>
            <person name="Novod N."/>
            <person name="O'Neill B."/>
            <person name="Osman S."/>
            <person name="Markiewicz E."/>
            <person name="Oyono O.L."/>
            <person name="Patti C."/>
            <person name="Phunkhang P."/>
            <person name="Pierre F."/>
            <person name="Priest M."/>
            <person name="Raghuraman S."/>
            <person name="Rege F."/>
            <person name="Reyes R."/>
            <person name="Rise C."/>
            <person name="Rogov P."/>
            <person name="Ross K."/>
            <person name="Ryan E."/>
            <person name="Settipalli S."/>
            <person name="Shea T."/>
            <person name="Sherpa N."/>
            <person name="Shi L."/>
            <person name="Shih D."/>
            <person name="Sparrow T."/>
            <person name="Spaulding J."/>
            <person name="Stalker J."/>
            <person name="Stange-Thomann N."/>
            <person name="Stavropoulos S."/>
            <person name="Stone C."/>
            <person name="Strader C."/>
            <person name="Tesfaye S."/>
            <person name="Thomson T."/>
            <person name="Thoulutsang Y."/>
            <person name="Thoulutsang D."/>
            <person name="Topham K."/>
            <person name="Topping I."/>
            <person name="Tsamla T."/>
            <person name="Vassiliev H."/>
            <person name="Vo A."/>
            <person name="Wangchuk T."/>
            <person name="Wangdi T."/>
            <person name="Weiand M."/>
            <person name="Wilkinson J."/>
            <person name="Wilson A."/>
            <person name="Yadav S."/>
            <person name="Young G."/>
            <person name="Yu Q."/>
            <person name="Zembek L."/>
            <person name="Zhong D."/>
            <person name="Zimmer A."/>
            <person name="Zwirko Z."/>
            <person name="Jaffe D.B."/>
            <person name="Alvarez P."/>
            <person name="Brockman W."/>
            <person name="Butler J."/>
            <person name="Chin C."/>
            <person name="Gnerre S."/>
            <person name="Grabherr M."/>
            <person name="Kleber M."/>
            <person name="Mauceli E."/>
            <person name="MacCallum I."/>
        </authorList>
    </citation>
    <scope>NUCLEOTIDE SEQUENCE [LARGE SCALE GENOMIC DNA]</scope>
    <source>
        <strain evidence="7">MSH-3 / Tucson 14011-0111.49</strain>
    </source>
</reference>
<dbReference type="HOGENOM" id="CLU_105559_0_0_1"/>
<sequence>MQEKDQYGNEVQRLARPLPVEYLLVDVPASTPVKPQYTFTNYDKRQAFPIENRYIDGHLQDFSALSGYLSAWGEEEFLEAISDFHLLVYLYKMDMLPLRQHMASLLEAVRTKNPNRAADFKGEEVWKLLESLIQASSGGSGGTTSYPSGAGAANAGGVAGADAMDLDDNTWTCNHCTFINRGDLQSCEICSLPR</sequence>
<protein>
    <submittedName>
        <fullName evidence="6">GL21677</fullName>
    </submittedName>
</protein>
<dbReference type="EMBL" id="CH479182">
    <property type="protein sequence ID" value="EDW34249.1"/>
    <property type="molecule type" value="Genomic_DNA"/>
</dbReference>
<dbReference type="GO" id="GO:0045879">
    <property type="term" value="P:negative regulation of smoothened signaling pathway"/>
    <property type="evidence" value="ECO:0007669"/>
    <property type="project" value="EnsemblMetazoa"/>
</dbReference>
<dbReference type="InterPro" id="IPR007717">
    <property type="entry name" value="NPL4_C"/>
</dbReference>
<dbReference type="Pfam" id="PF05021">
    <property type="entry name" value="NPL4"/>
    <property type="match status" value="1"/>
</dbReference>
<dbReference type="GO" id="GO:0031625">
    <property type="term" value="F:ubiquitin protein ligase binding"/>
    <property type="evidence" value="ECO:0007669"/>
    <property type="project" value="TreeGrafter"/>
</dbReference>
<evidence type="ECO:0000256" key="3">
    <source>
        <dbReference type="ARBA" id="ARBA00022833"/>
    </source>
</evidence>
<evidence type="ECO:0000256" key="1">
    <source>
        <dbReference type="ARBA" id="ARBA00022723"/>
    </source>
</evidence>